<name>A0A165FVD8_9APHY</name>
<dbReference type="AlphaFoldDB" id="A0A165FVD8"/>
<feature type="region of interest" description="Disordered" evidence="2">
    <location>
        <begin position="1"/>
        <end position="37"/>
    </location>
</feature>
<feature type="compositionally biased region" description="Basic and acidic residues" evidence="2">
    <location>
        <begin position="284"/>
        <end position="304"/>
    </location>
</feature>
<feature type="coiled-coil region" evidence="1">
    <location>
        <begin position="229"/>
        <end position="256"/>
    </location>
</feature>
<dbReference type="RefSeq" id="XP_040767200.1">
    <property type="nucleotide sequence ID" value="XM_040912172.1"/>
</dbReference>
<dbReference type="OrthoDB" id="2681631at2759"/>
<reference evidence="3 4" key="1">
    <citation type="journal article" date="2016" name="Mol. Biol. Evol.">
        <title>Comparative Genomics of Early-Diverging Mushroom-Forming Fungi Provides Insights into the Origins of Lignocellulose Decay Capabilities.</title>
        <authorList>
            <person name="Nagy L.G."/>
            <person name="Riley R."/>
            <person name="Tritt A."/>
            <person name="Adam C."/>
            <person name="Daum C."/>
            <person name="Floudas D."/>
            <person name="Sun H."/>
            <person name="Yadav J.S."/>
            <person name="Pangilinan J."/>
            <person name="Larsson K.H."/>
            <person name="Matsuura K."/>
            <person name="Barry K."/>
            <person name="Labutti K."/>
            <person name="Kuo R."/>
            <person name="Ohm R.A."/>
            <person name="Bhattacharya S.S."/>
            <person name="Shirouzu T."/>
            <person name="Yoshinaga Y."/>
            <person name="Martin F.M."/>
            <person name="Grigoriev I.V."/>
            <person name="Hibbett D.S."/>
        </authorList>
    </citation>
    <scope>NUCLEOTIDE SEQUENCE [LARGE SCALE GENOMIC DNA]</scope>
    <source>
        <strain evidence="3 4">93-53</strain>
    </source>
</reference>
<keyword evidence="4" id="KW-1185">Reference proteome</keyword>
<evidence type="ECO:0000256" key="2">
    <source>
        <dbReference type="SAM" id="MobiDB-lite"/>
    </source>
</evidence>
<dbReference type="STRING" id="1314785.A0A165FVD8"/>
<dbReference type="GeneID" id="63829200"/>
<feature type="compositionally biased region" description="Polar residues" evidence="2">
    <location>
        <begin position="26"/>
        <end position="36"/>
    </location>
</feature>
<evidence type="ECO:0000313" key="4">
    <source>
        <dbReference type="Proteomes" id="UP000076871"/>
    </source>
</evidence>
<accession>A0A165FVD8</accession>
<organism evidence="3 4">
    <name type="scientific">Laetiporus sulphureus 93-53</name>
    <dbReference type="NCBI Taxonomy" id="1314785"/>
    <lineage>
        <taxon>Eukaryota</taxon>
        <taxon>Fungi</taxon>
        <taxon>Dikarya</taxon>
        <taxon>Basidiomycota</taxon>
        <taxon>Agaricomycotina</taxon>
        <taxon>Agaricomycetes</taxon>
        <taxon>Polyporales</taxon>
        <taxon>Laetiporus</taxon>
    </lineage>
</organism>
<evidence type="ECO:0000313" key="3">
    <source>
        <dbReference type="EMBL" id="KZT09460.1"/>
    </source>
</evidence>
<keyword evidence="1" id="KW-0175">Coiled coil</keyword>
<evidence type="ECO:0000256" key="1">
    <source>
        <dbReference type="SAM" id="Coils"/>
    </source>
</evidence>
<gene>
    <name evidence="3" type="ORF">LAESUDRAFT_756421</name>
</gene>
<proteinExistence type="predicted"/>
<feature type="compositionally biased region" description="Basic and acidic residues" evidence="2">
    <location>
        <begin position="561"/>
        <end position="582"/>
    </location>
</feature>
<feature type="region of interest" description="Disordered" evidence="2">
    <location>
        <begin position="561"/>
        <end position="586"/>
    </location>
</feature>
<dbReference type="EMBL" id="KV427611">
    <property type="protein sequence ID" value="KZT09460.1"/>
    <property type="molecule type" value="Genomic_DNA"/>
</dbReference>
<protein>
    <recommendedName>
        <fullName evidence="5">Retrotransposon gag domain-containing protein</fullName>
    </recommendedName>
</protein>
<dbReference type="Proteomes" id="UP000076871">
    <property type="component" value="Unassembled WGS sequence"/>
</dbReference>
<evidence type="ECO:0008006" key="5">
    <source>
        <dbReference type="Google" id="ProtNLM"/>
    </source>
</evidence>
<dbReference type="InParanoid" id="A0A165FVD8"/>
<sequence length="701" mass="79712">MAEIAQSEHSVEGHLNPEGPDPRASPPSSFNDTNILAPTPRYFMTPAMLEALPRRRGPSARLADEFATLYPNEPRTGRRFHQWEYDIRARDHSEEDRQRYRTQPVDVVARHGGAARGQDYVWSSHASGTPPGYERYRLPDNRQSYYLARPGLPPPTEETPGFWTQPTDMRRAYQHLQNDYNRLRSRLDVARREVAEAREGRLAAEATRDRLMRQVGEYEASRIERGNQIHKLNTELEALKRALKSSEERATGLEGINKTQETRIHLLEAMTRPPPPSPIRSPKKPVDKGKRRQDPGQQDIRDWVRGVGGTAGPSGLKPAHQANPEQPPSRVQTPPMSPAHSYEGDQDDELAGAHYAFPPEQPVPPPDRSRRSAAPPPASSDEVNLPEPFDGTKAKAKAWLVDVMNYIVMKPSEFEDEQSKIRWAMSYIRGPQIDHWKASLLERMMGGPPVYATLQDFIADFKKMYYPANPELEGQRMLRNMQQRYKPWEEFEAEWEHWVKVSGYKDEQLLLQLLRNAMRKELCDRVWASEGISRDVNSYSLWKQVAARLDLQQQQQWASTFEDRKGKGKAKDSKTRQVHQEEGSTTATVNAVRTTGRAPIRNLDEAGKAVPHKETVGVENERDKHRKCGTCGKERSEKGSCTDIWHTHYYDGKAQCWRKKDAQPAARASTVEETEAVRAFKAAIAANPALLNQAGFQFGKA</sequence>
<feature type="coiled-coil region" evidence="1">
    <location>
        <begin position="173"/>
        <end position="200"/>
    </location>
</feature>
<feature type="region of interest" description="Disordered" evidence="2">
    <location>
        <begin position="268"/>
        <end position="389"/>
    </location>
</feature>